<dbReference type="Gene3D" id="2.120.10.70">
    <property type="entry name" value="Fucose-specific lectin"/>
    <property type="match status" value="1"/>
</dbReference>
<proteinExistence type="predicted"/>
<organism evidence="1 2">
    <name type="scientific">Aphanomyces invadans</name>
    <dbReference type="NCBI Taxonomy" id="157072"/>
    <lineage>
        <taxon>Eukaryota</taxon>
        <taxon>Sar</taxon>
        <taxon>Stramenopiles</taxon>
        <taxon>Oomycota</taxon>
        <taxon>Saprolegniomycetes</taxon>
        <taxon>Saprolegniales</taxon>
        <taxon>Verrucalvaceae</taxon>
        <taxon>Aphanomyces</taxon>
    </lineage>
</organism>
<comment type="caution">
    <text evidence="1">The sequence shown here is derived from an EMBL/GenBank/DDBJ whole genome shotgun (WGS) entry which is preliminary data.</text>
</comment>
<dbReference type="Proteomes" id="UP000285060">
    <property type="component" value="Unassembled WGS sequence"/>
</dbReference>
<protein>
    <submittedName>
        <fullName evidence="1">Uncharacterized protein</fullName>
    </submittedName>
</protein>
<accession>A0A418AQA6</accession>
<dbReference type="VEuPathDB" id="FungiDB:H310_06203"/>
<dbReference type="VEuPathDB" id="FungiDB:H310_06202"/>
<evidence type="ECO:0000313" key="2">
    <source>
        <dbReference type="Proteomes" id="UP000285060"/>
    </source>
</evidence>
<gene>
    <name evidence="1" type="ORF">DYB32_006824</name>
</gene>
<dbReference type="EMBL" id="QUSY01000784">
    <property type="protein sequence ID" value="RHY27382.1"/>
    <property type="molecule type" value="Genomic_DNA"/>
</dbReference>
<keyword evidence="2" id="KW-1185">Reference proteome</keyword>
<sequence>MLEQKLHDMTLLHREKDLHHTQLIRENDALLFDLSQAKAAIKPLKDELAKTKDEVNVLQVATVRLQSDTTALETSNESFKRQCCKLEAERASLVAQVSDVRGRFATIQSLFRCKAHFDVATMLHHESAQEKRRAEVLKRGSLFHELSIELEKEFMKAKQRSWDLLTHTSCTNCSALLERESELTQQVWHWEMQVVKPVGPHVGSYPDAGSAASARDSTIGFMLALSLLRKVEVVQGFDEEVRDDFAAEGPSARADHPSRWDDAPSHLRVTCDRFHGGDRYMRQNLMWDVSGLAVRLVLVTAAVAMVVDSLLHRLYARTDRGKVYMLTAVDGGNWTEWSCPYGFGVRHVIGTANDRDLNVMFAVGPDRHVYQMQEDAESRTWHEWQSLSGVSHVTKLASSRDVAGSWRVYAITTSHKLAVTSRDALGWWTFDGDVIDAVASADADGNHQVMSIMANGTMWESTEVRGVWSTWNVLQPSQVENDPTFRTISIGTSRDGYRCVCGVSAVDSSVWARLETPNGWLPWKHLENEAVHVGVVRGIDNTFVLVILDSNQYLLVATLETVRSAASVGVASWSPIASHVQTFELSSMPRATAVNTLFFLDLHGSLWTMDQESTGDWTTATSAAPSSRLRQLAQTPSPRLLPVDGRSPVYDSVVVVQELFGLTSNSTAYRRVQDIFGTWSDWALYATNVSQLVSGPKSGQVYVRDLDGMAYRMMETGMGRFVRRIPLGSTRVAKIEQCYMPYSMTSLVFGLEDGTGRILESDSASTSLGWPQWVPLPPAPTPCRDFSVAPNVYFGLSVFCLTTTGIVYELAKDDMASEWSPSGWVGVPYQFQGAPDVESVPPLVQIEAIQGTQVGLIGRDVTNKLWALLQHLDGTWADFWYPNMLSGSSSQIAVKVDWQGYIAVYFTSSDGMSFREQKQSSPDSFDAGTQLPIPIEAFATTSDMSGLNQLFLSQSSGKTSGFVKTVDGTWDLIVSFADVNHFTALVATESTRVPGSQEAYVVFENRTACRLVRDFRGKWESEWHVWIDNVKQIIPGATPSDAVALDMEGMVYAIKGGGAVRQPLGIATMDKILATRSLLFAIDATSSALKEWTVGDDGMFRFEWRAVPSAIRCVDIAATPDANDQAAIFCVDAITNTLKHATKSFHVDGTWTGPWTTIGGSTGARSWQSIAAAMSRSGSLVVFAQDVNDGFLYMLQQNGPRGSWPMTWTLVLPQRVASFTPVASASGSLSVIALTSSVLVNVDVDNAGDVALAMPQTSTTAFTVAQDPSQQPQLFCVDMATGRIHMTLPAVAASRTETLPPLDNATIVAIFATVQSNVVPSSG</sequence>
<name>A0A418AQA6_9STRA</name>
<reference evidence="1 2" key="1">
    <citation type="submission" date="2018-08" db="EMBL/GenBank/DDBJ databases">
        <title>Aphanomyces genome sequencing and annotation.</title>
        <authorList>
            <person name="Minardi D."/>
            <person name="Oidtmann B."/>
            <person name="Van Der Giezen M."/>
            <person name="Studholme D.J."/>
        </authorList>
    </citation>
    <scope>NUCLEOTIDE SEQUENCE [LARGE SCALE GENOMIC DNA]</scope>
    <source>
        <strain evidence="1 2">NJM0002</strain>
    </source>
</reference>
<dbReference type="SUPFAM" id="SSF89372">
    <property type="entry name" value="Fucose-specific lectin"/>
    <property type="match status" value="4"/>
</dbReference>
<evidence type="ECO:0000313" key="1">
    <source>
        <dbReference type="EMBL" id="RHY27382.1"/>
    </source>
</evidence>